<keyword evidence="3" id="KW-1185">Reference proteome</keyword>
<evidence type="ECO:0000259" key="1">
    <source>
        <dbReference type="Pfam" id="PF00668"/>
    </source>
</evidence>
<reference evidence="2 3" key="1">
    <citation type="submission" date="2016-06" db="EMBL/GenBank/DDBJ databases">
        <authorList>
            <person name="Kjaerup R.B."/>
            <person name="Dalgaard T.S."/>
            <person name="Juul-Madsen H.R."/>
        </authorList>
    </citation>
    <scope>NUCLEOTIDE SEQUENCE [LARGE SCALE GENOMIC DNA]</scope>
    <source>
        <strain evidence="2 3">DSM 45248</strain>
    </source>
</reference>
<dbReference type="GO" id="GO:0005829">
    <property type="term" value="C:cytosol"/>
    <property type="evidence" value="ECO:0007669"/>
    <property type="project" value="TreeGrafter"/>
</dbReference>
<organism evidence="2 3">
    <name type="scientific">Micromonospora narathiwatensis</name>
    <dbReference type="NCBI Taxonomy" id="299146"/>
    <lineage>
        <taxon>Bacteria</taxon>
        <taxon>Bacillati</taxon>
        <taxon>Actinomycetota</taxon>
        <taxon>Actinomycetes</taxon>
        <taxon>Micromonosporales</taxon>
        <taxon>Micromonosporaceae</taxon>
        <taxon>Micromonospora</taxon>
    </lineage>
</organism>
<dbReference type="GO" id="GO:0043041">
    <property type="term" value="P:amino acid activation for nonribosomal peptide biosynthetic process"/>
    <property type="evidence" value="ECO:0007669"/>
    <property type="project" value="TreeGrafter"/>
</dbReference>
<dbReference type="PANTHER" id="PTHR45527">
    <property type="entry name" value="NONRIBOSOMAL PEPTIDE SYNTHETASE"/>
    <property type="match status" value="1"/>
</dbReference>
<dbReference type="GO" id="GO:0008610">
    <property type="term" value="P:lipid biosynthetic process"/>
    <property type="evidence" value="ECO:0007669"/>
    <property type="project" value="UniProtKB-ARBA"/>
</dbReference>
<evidence type="ECO:0000313" key="2">
    <source>
        <dbReference type="EMBL" id="SBT42908.1"/>
    </source>
</evidence>
<dbReference type="OrthoDB" id="3403614at2"/>
<evidence type="ECO:0000313" key="3">
    <source>
        <dbReference type="Proteomes" id="UP000198765"/>
    </source>
</evidence>
<dbReference type="RefSeq" id="WP_157739892.1">
    <property type="nucleotide sequence ID" value="NZ_LT594324.1"/>
</dbReference>
<accession>A0A1A8ZGA8</accession>
<name>A0A1A8ZGA8_9ACTN</name>
<feature type="domain" description="Condensation" evidence="1">
    <location>
        <begin position="36"/>
        <end position="322"/>
    </location>
</feature>
<protein>
    <submittedName>
        <fullName evidence="2">Condensation domain-containing protein</fullName>
    </submittedName>
</protein>
<dbReference type="PATRIC" id="fig|299146.4.peg.1687"/>
<dbReference type="GO" id="GO:0031177">
    <property type="term" value="F:phosphopantetheine binding"/>
    <property type="evidence" value="ECO:0007669"/>
    <property type="project" value="TreeGrafter"/>
</dbReference>
<dbReference type="EMBL" id="LT594324">
    <property type="protein sequence ID" value="SBT42908.1"/>
    <property type="molecule type" value="Genomic_DNA"/>
</dbReference>
<dbReference type="Gene3D" id="3.30.559.30">
    <property type="entry name" value="Nonribosomal peptide synthetase, condensation domain"/>
    <property type="match status" value="1"/>
</dbReference>
<dbReference type="Gene3D" id="3.30.559.10">
    <property type="entry name" value="Chloramphenicol acetyltransferase-like domain"/>
    <property type="match status" value="1"/>
</dbReference>
<sequence>MSTSTPLTFGQLAIWRDVESVPRDRWHEPNLAQIWALPAGIGLTAVRDALAALVRRHGSLRTTYDLTDPAAPRQVTHPAQRPDVTVERSADPRLDLDAVREQWARQPFSLVREPPWRAAIVATADTPTHLVLVHHHIVGDGAATAILRRDFVAALAGTLDDAVSGPATISAYEQSPAGRQRAAAALDHWAKLFTEVPPLALGQPPFVEARLASRDLTRAARRVSARLRVSVANVVLAAYCAGLFALTDDHRLAVRVLSANRFDPYRRDVVTSMNQWISTPVDRPSGPDLAELVREVGKRTRVAYAHGVYDVDRMFRLLDEAGHRRAEYDSTWSFNFIPRGPDGPGQAHADAPGPQDETVSWAAPFSSVGPRYYLRVVEGPALTFELRVPVGRSAVAAKLLRRMHQALLDADRSG</sequence>
<dbReference type="Pfam" id="PF00668">
    <property type="entry name" value="Condensation"/>
    <property type="match status" value="1"/>
</dbReference>
<dbReference type="InterPro" id="IPR023213">
    <property type="entry name" value="CAT-like_dom_sf"/>
</dbReference>
<dbReference type="Proteomes" id="UP000198765">
    <property type="component" value="Chromosome I"/>
</dbReference>
<gene>
    <name evidence="2" type="ORF">GA0070621_1635</name>
</gene>
<dbReference type="AlphaFoldDB" id="A0A1A8ZGA8"/>
<proteinExistence type="predicted"/>
<dbReference type="InterPro" id="IPR001242">
    <property type="entry name" value="Condensation_dom"/>
</dbReference>
<dbReference type="SUPFAM" id="SSF52777">
    <property type="entry name" value="CoA-dependent acyltransferases"/>
    <property type="match status" value="2"/>
</dbReference>
<dbReference type="PANTHER" id="PTHR45527:SF14">
    <property type="entry name" value="PLIPASTATIN SYNTHASE SUBUNIT B"/>
    <property type="match status" value="1"/>
</dbReference>
<dbReference type="GO" id="GO:0044550">
    <property type="term" value="P:secondary metabolite biosynthetic process"/>
    <property type="evidence" value="ECO:0007669"/>
    <property type="project" value="TreeGrafter"/>
</dbReference>
<dbReference type="GO" id="GO:0003824">
    <property type="term" value="F:catalytic activity"/>
    <property type="evidence" value="ECO:0007669"/>
    <property type="project" value="InterPro"/>
</dbReference>